<comment type="caution">
    <text evidence="1">The sequence shown here is derived from an EMBL/GenBank/DDBJ whole genome shotgun (WGS) entry which is preliminary data.</text>
</comment>
<reference evidence="1 2" key="1">
    <citation type="journal article" date="2016" name="Nat. Commun.">
        <title>Thousands of microbial genomes shed light on interconnected biogeochemical processes in an aquifer system.</title>
        <authorList>
            <person name="Anantharaman K."/>
            <person name="Brown C.T."/>
            <person name="Hug L.A."/>
            <person name="Sharon I."/>
            <person name="Castelle C.J."/>
            <person name="Probst A.J."/>
            <person name="Thomas B.C."/>
            <person name="Singh A."/>
            <person name="Wilkins M.J."/>
            <person name="Karaoz U."/>
            <person name="Brodie E.L."/>
            <person name="Williams K.H."/>
            <person name="Hubbard S.S."/>
            <person name="Banfield J.F."/>
        </authorList>
    </citation>
    <scope>NUCLEOTIDE SEQUENCE [LARGE SCALE GENOMIC DNA]</scope>
</reference>
<evidence type="ECO:0000313" key="1">
    <source>
        <dbReference type="EMBL" id="OGN26035.1"/>
    </source>
</evidence>
<dbReference type="STRING" id="1802697.A2925_04885"/>
<dbReference type="Proteomes" id="UP000178256">
    <property type="component" value="Unassembled WGS sequence"/>
</dbReference>
<sequence>MSKSIAEQSSAFSIFWLKRHGYLHKDYSQMGGTITWTYGYSENKSSIGFSVMRDNWGTPSERTYVRLNYTHTDYWSKEKSDMNYEIQLESTPCRYGGKRYWFICPLTKNGRYCGRRVGVLYCLGKWFGCRHCGEIAYAKQMEGGKFRWNGVSVPDIERAEKEVKRYYYNGKPTRKYRRVIRLNEKFENGFFMMSARLRKSFK</sequence>
<name>A0A1F8GKW2_9BACT</name>
<gene>
    <name evidence="1" type="ORF">A2925_04885</name>
</gene>
<proteinExistence type="predicted"/>
<evidence type="ECO:0000313" key="2">
    <source>
        <dbReference type="Proteomes" id="UP000178256"/>
    </source>
</evidence>
<protein>
    <submittedName>
        <fullName evidence="1">Uncharacterized protein</fullName>
    </submittedName>
</protein>
<dbReference type="AlphaFoldDB" id="A0A1F8GKW2"/>
<dbReference type="EMBL" id="MGKL01000011">
    <property type="protein sequence ID" value="OGN26035.1"/>
    <property type="molecule type" value="Genomic_DNA"/>
</dbReference>
<accession>A0A1F8GKW2</accession>
<organism evidence="1 2">
    <name type="scientific">Candidatus Yanofskybacteria bacterium RIFCSPLOWO2_01_FULL_44_22</name>
    <dbReference type="NCBI Taxonomy" id="1802697"/>
    <lineage>
        <taxon>Bacteria</taxon>
        <taxon>Candidatus Yanofskyibacteriota</taxon>
    </lineage>
</organism>